<dbReference type="EMBL" id="QGTR01000006">
    <property type="protein sequence ID" value="PWV97641.1"/>
    <property type="molecule type" value="Genomic_DNA"/>
</dbReference>
<feature type="transmembrane region" description="Helical" evidence="1">
    <location>
        <begin position="42"/>
        <end position="65"/>
    </location>
</feature>
<sequence length="124" mass="14115">MSKLDQLIEEALSEQDETLLRETRELGWFELGASQFTGKLGWVSWVLMITQTALFVAAVWTGWHFFAAGDGLTALKWGLPSATLMIVATILKTSLMPQMQADRILRELKRVELMIAHRKDDRTH</sequence>
<protein>
    <submittedName>
        <fullName evidence="2">Uncharacterized protein</fullName>
    </submittedName>
</protein>
<reference evidence="2 3" key="1">
    <citation type="submission" date="2018-05" db="EMBL/GenBank/DDBJ databases">
        <title>Genomic Encyclopedia of Type Strains, Phase IV (KMG-IV): sequencing the most valuable type-strain genomes for metagenomic binning, comparative biology and taxonomic classification.</title>
        <authorList>
            <person name="Goeker M."/>
        </authorList>
    </citation>
    <scope>NUCLEOTIDE SEQUENCE [LARGE SCALE GENOMIC DNA]</scope>
    <source>
        <strain evidence="2 3">DSM 16791</strain>
    </source>
</reference>
<dbReference type="OrthoDB" id="8447559at2"/>
<dbReference type="InterPro" id="IPR046659">
    <property type="entry name" value="DUF6768"/>
</dbReference>
<keyword evidence="1" id="KW-0472">Membrane</keyword>
<feature type="transmembrane region" description="Helical" evidence="1">
    <location>
        <begin position="77"/>
        <end position="95"/>
    </location>
</feature>
<gene>
    <name evidence="2" type="ORF">DFR52_106164</name>
</gene>
<comment type="caution">
    <text evidence="2">The sequence shown here is derived from an EMBL/GenBank/DDBJ whole genome shotgun (WGS) entry which is preliminary data.</text>
</comment>
<evidence type="ECO:0000313" key="2">
    <source>
        <dbReference type="EMBL" id="PWV97641.1"/>
    </source>
</evidence>
<organism evidence="2 3">
    <name type="scientific">Hoeflea marina</name>
    <dbReference type="NCBI Taxonomy" id="274592"/>
    <lineage>
        <taxon>Bacteria</taxon>
        <taxon>Pseudomonadati</taxon>
        <taxon>Pseudomonadota</taxon>
        <taxon>Alphaproteobacteria</taxon>
        <taxon>Hyphomicrobiales</taxon>
        <taxon>Rhizobiaceae</taxon>
        <taxon>Hoeflea</taxon>
    </lineage>
</organism>
<dbReference type="Pfam" id="PF20556">
    <property type="entry name" value="DUF6768"/>
    <property type="match status" value="1"/>
</dbReference>
<keyword evidence="1" id="KW-0812">Transmembrane</keyword>
<dbReference type="AlphaFoldDB" id="A0A317PG53"/>
<evidence type="ECO:0000256" key="1">
    <source>
        <dbReference type="SAM" id="Phobius"/>
    </source>
</evidence>
<name>A0A317PG53_9HYPH</name>
<keyword evidence="1" id="KW-1133">Transmembrane helix</keyword>
<evidence type="ECO:0000313" key="3">
    <source>
        <dbReference type="Proteomes" id="UP000246352"/>
    </source>
</evidence>
<keyword evidence="3" id="KW-1185">Reference proteome</keyword>
<proteinExistence type="predicted"/>
<accession>A0A317PG53</accession>
<dbReference type="RefSeq" id="WP_110033938.1">
    <property type="nucleotide sequence ID" value="NZ_QGTR01000006.1"/>
</dbReference>
<dbReference type="Proteomes" id="UP000246352">
    <property type="component" value="Unassembled WGS sequence"/>
</dbReference>